<feature type="transmembrane region" description="Helical" evidence="2">
    <location>
        <begin position="69"/>
        <end position="89"/>
    </location>
</feature>
<dbReference type="STRING" id="5098.A0A507QIM4"/>
<dbReference type="SUPFAM" id="SSF53649">
    <property type="entry name" value="Alkaline phosphatase-like"/>
    <property type="match status" value="1"/>
</dbReference>
<accession>A0A507QIM4</accession>
<dbReference type="Gene3D" id="3.40.720.10">
    <property type="entry name" value="Alkaline Phosphatase, subunit A"/>
    <property type="match status" value="1"/>
</dbReference>
<dbReference type="InterPro" id="IPR000917">
    <property type="entry name" value="Sulfatase_N"/>
</dbReference>
<evidence type="ECO:0000313" key="5">
    <source>
        <dbReference type="Proteomes" id="UP000319663"/>
    </source>
</evidence>
<dbReference type="InterPro" id="IPR050738">
    <property type="entry name" value="Sulfatase"/>
</dbReference>
<keyword evidence="5" id="KW-1185">Reference proteome</keyword>
<feature type="domain" description="Sulfatase N-terminal" evidence="3">
    <location>
        <begin position="452"/>
        <end position="730"/>
    </location>
</feature>
<evidence type="ECO:0000259" key="3">
    <source>
        <dbReference type="Pfam" id="PF00884"/>
    </source>
</evidence>
<keyword evidence="2" id="KW-0812">Transmembrane</keyword>
<gene>
    <name evidence="4" type="ORF">MPDQ_005019</name>
</gene>
<name>A0A507QIM4_MONPU</name>
<dbReference type="Proteomes" id="UP000319663">
    <property type="component" value="Unassembled WGS sequence"/>
</dbReference>
<feature type="transmembrane region" description="Helical" evidence="2">
    <location>
        <begin position="145"/>
        <end position="170"/>
    </location>
</feature>
<dbReference type="AlphaFoldDB" id="A0A507QIM4"/>
<feature type="transmembrane region" description="Helical" evidence="2">
    <location>
        <begin position="254"/>
        <end position="273"/>
    </location>
</feature>
<keyword evidence="2" id="KW-0472">Membrane</keyword>
<organism evidence="4 5">
    <name type="scientific">Monascus purpureus</name>
    <name type="common">Red mold</name>
    <name type="synonym">Monascus anka</name>
    <dbReference type="NCBI Taxonomy" id="5098"/>
    <lineage>
        <taxon>Eukaryota</taxon>
        <taxon>Fungi</taxon>
        <taxon>Dikarya</taxon>
        <taxon>Ascomycota</taxon>
        <taxon>Pezizomycotina</taxon>
        <taxon>Eurotiomycetes</taxon>
        <taxon>Eurotiomycetidae</taxon>
        <taxon>Eurotiales</taxon>
        <taxon>Aspergillaceae</taxon>
        <taxon>Monascus</taxon>
    </lineage>
</organism>
<feature type="transmembrane region" description="Helical" evidence="2">
    <location>
        <begin position="39"/>
        <end position="57"/>
    </location>
</feature>
<reference evidence="4 5" key="1">
    <citation type="submission" date="2019-06" db="EMBL/GenBank/DDBJ databases">
        <title>Wine fermentation using esterase from Monascus purpureus.</title>
        <authorList>
            <person name="Geng C."/>
            <person name="Zhang Y."/>
        </authorList>
    </citation>
    <scope>NUCLEOTIDE SEQUENCE [LARGE SCALE GENOMIC DNA]</scope>
    <source>
        <strain evidence="4">HQ1</strain>
    </source>
</reference>
<feature type="transmembrane region" description="Helical" evidence="2">
    <location>
        <begin position="101"/>
        <end position="125"/>
    </location>
</feature>
<evidence type="ECO:0000313" key="4">
    <source>
        <dbReference type="EMBL" id="TQB67663.1"/>
    </source>
</evidence>
<dbReference type="PANTHER" id="PTHR42693:SF32">
    <property type="entry name" value="SULFATASE DOMAIN PROTEIN (AFU_ORTHOLOGUE AFUA_2G17610)"/>
    <property type="match status" value="1"/>
</dbReference>
<dbReference type="InterPro" id="IPR017850">
    <property type="entry name" value="Alkaline_phosphatase_core_sf"/>
</dbReference>
<evidence type="ECO:0000256" key="2">
    <source>
        <dbReference type="SAM" id="Phobius"/>
    </source>
</evidence>
<evidence type="ECO:0000256" key="1">
    <source>
        <dbReference type="ARBA" id="ARBA00008779"/>
    </source>
</evidence>
<sequence length="869" mass="99002">MKLAKAIRSILWWWISVIQRVRFSPAESFDIFWEFARRYFFTLAFLSLFSAKLLHLYAHLHSLPTGKLLLWGVTFFFQDVMVLLFSRIFAQKIPWRPVSVLAALIIIPFSLIMSCMAATGISFYVTTGAEIHWLQAKSFQTDAAAIRTLLTGLTGFLIVEGILLTTSWFASHQIHRVTGGILHVWAWPFRWLADHVRPCSRRLYARHRPLPSQERYEQIPVADLEDNKSEDGGSVDLFDSPSDMLPERSGTDTVLRRVIVLGLFCLFLLLRFLRPQHPVYGFLSGSLSLTLLLEGHRVSPVDTSGMPGHYAFLEGQSALCPTPDWDWMPQVPLPGFEDWDRTDRHGVHYLSQADPLHISNLQNPVLDSIREAVEQGSIKIKHVIFMKLESTRADVFPLRKDSFMWNRIAESYSDKKIPDDVQDRLANLTRTAEFLTGFSTGFEHHDNLHPGLKSYGSISARNAFTTGTYTLKSLVGSLCGVTPLVADFNAEYKHHIYQPCLAHVFNAINHQLPDTDDRTDDFTTWPWHSVWMQSVTETYDNQDKLTPLLGYHDKQTKETIEDPDAKHYPVKWKEINYYGYPDTALREYIHDAIDDAERNRTRLFLTHLTGTTHHDWGMPNNTYEQIVGSSWGGHNDELNRYLNTIGFADRWIAEIIGILEEKGVANETLLVMAGDHGLSLPNDGGITPYDNPHIGSFQVPIVLAHPKLPPVEITSPVTNQQIVPTILDLLIESLSLSESGTHAARDILSLYEGQSLIRPLIQEQDGKQDWQFTVMNTGGSWLAVRSAARPAYRLVIPLVNELGWRFTNLEQDPNEIHPIERFSSADLAAILDKEYGKDAVNWLRDAAHVTEWWVLENWRRYGYVPKAKG</sequence>
<protein>
    <recommendedName>
        <fullName evidence="3">Sulfatase N-terminal domain-containing protein</fullName>
    </recommendedName>
</protein>
<dbReference type="GO" id="GO:0004065">
    <property type="term" value="F:arylsulfatase activity"/>
    <property type="evidence" value="ECO:0007669"/>
    <property type="project" value="TreeGrafter"/>
</dbReference>
<comment type="caution">
    <text evidence="4">The sequence shown here is derived from an EMBL/GenBank/DDBJ whole genome shotgun (WGS) entry which is preliminary data.</text>
</comment>
<dbReference type="EMBL" id="VIFY01000332">
    <property type="protein sequence ID" value="TQB67663.1"/>
    <property type="molecule type" value="Genomic_DNA"/>
</dbReference>
<dbReference type="PANTHER" id="PTHR42693">
    <property type="entry name" value="ARYLSULFATASE FAMILY MEMBER"/>
    <property type="match status" value="1"/>
</dbReference>
<comment type="similarity">
    <text evidence="1">Belongs to the sulfatase family.</text>
</comment>
<proteinExistence type="inferred from homology"/>
<dbReference type="OrthoDB" id="103349at2759"/>
<dbReference type="Pfam" id="PF00884">
    <property type="entry name" value="Sulfatase"/>
    <property type="match status" value="1"/>
</dbReference>
<keyword evidence="2" id="KW-1133">Transmembrane helix</keyword>